<dbReference type="InterPro" id="IPR001789">
    <property type="entry name" value="Sig_transdc_resp-reg_receiver"/>
</dbReference>
<keyword evidence="5" id="KW-0804">Transcription</keyword>
<keyword evidence="3" id="KW-0805">Transcription regulation</keyword>
<evidence type="ECO:0000313" key="8">
    <source>
        <dbReference type="EMBL" id="TDF96291.1"/>
    </source>
</evidence>
<gene>
    <name evidence="8" type="ORF">E1757_18065</name>
</gene>
<comment type="caution">
    <text evidence="6">Lacks conserved residue(s) required for the propagation of feature annotation.</text>
</comment>
<dbReference type="Gene3D" id="6.10.250.690">
    <property type="match status" value="1"/>
</dbReference>
<dbReference type="OrthoDB" id="9790442at2"/>
<evidence type="ECO:0000259" key="7">
    <source>
        <dbReference type="PROSITE" id="PS50110"/>
    </source>
</evidence>
<dbReference type="GO" id="GO:0000156">
    <property type="term" value="F:phosphorelay response regulator activity"/>
    <property type="evidence" value="ECO:0007669"/>
    <property type="project" value="TreeGrafter"/>
</dbReference>
<evidence type="ECO:0000256" key="1">
    <source>
        <dbReference type="ARBA" id="ARBA00022553"/>
    </source>
</evidence>
<dbReference type="PANTHER" id="PTHR48111:SF1">
    <property type="entry name" value="TWO-COMPONENT RESPONSE REGULATOR ORR33"/>
    <property type="match status" value="1"/>
</dbReference>
<sequence>MLCYLNNRGLDVLAIVVSARRAEQDKIATLGHGADDYMSKPFSPMELMARILTVLRRRHPKSSHPSLVLTMVECELMQLLMQHPDQVITKLGIY</sequence>
<dbReference type="InterPro" id="IPR039420">
    <property type="entry name" value="WalR-like"/>
</dbReference>
<dbReference type="InterPro" id="IPR011006">
    <property type="entry name" value="CheY-like_superfamily"/>
</dbReference>
<keyword evidence="4" id="KW-0238">DNA-binding</keyword>
<evidence type="ECO:0000313" key="9">
    <source>
        <dbReference type="Proteomes" id="UP000295636"/>
    </source>
</evidence>
<evidence type="ECO:0000256" key="2">
    <source>
        <dbReference type="ARBA" id="ARBA00023012"/>
    </source>
</evidence>
<dbReference type="PANTHER" id="PTHR48111">
    <property type="entry name" value="REGULATOR OF RPOS"/>
    <property type="match status" value="1"/>
</dbReference>
<accession>A0A4R5KL40</accession>
<dbReference type="EMBL" id="SMRT01000008">
    <property type="protein sequence ID" value="TDF96291.1"/>
    <property type="molecule type" value="Genomic_DNA"/>
</dbReference>
<evidence type="ECO:0000256" key="6">
    <source>
        <dbReference type="PROSITE-ProRule" id="PRU00169"/>
    </source>
</evidence>
<dbReference type="Proteomes" id="UP000295636">
    <property type="component" value="Unassembled WGS sequence"/>
</dbReference>
<name>A0A4R5KL40_9BACL</name>
<evidence type="ECO:0000256" key="4">
    <source>
        <dbReference type="ARBA" id="ARBA00023125"/>
    </source>
</evidence>
<dbReference type="GO" id="GO:0000976">
    <property type="term" value="F:transcription cis-regulatory region binding"/>
    <property type="evidence" value="ECO:0007669"/>
    <property type="project" value="TreeGrafter"/>
</dbReference>
<keyword evidence="9" id="KW-1185">Reference proteome</keyword>
<reference evidence="8 9" key="1">
    <citation type="submission" date="2019-03" db="EMBL/GenBank/DDBJ databases">
        <title>This is whole genome sequence of Paenibacillus sp MS74 strain.</title>
        <authorList>
            <person name="Trinh H.N."/>
        </authorList>
    </citation>
    <scope>NUCLEOTIDE SEQUENCE [LARGE SCALE GENOMIC DNA]</scope>
    <source>
        <strain evidence="8 9">MS74</strain>
    </source>
</reference>
<dbReference type="SUPFAM" id="SSF52172">
    <property type="entry name" value="CheY-like"/>
    <property type="match status" value="1"/>
</dbReference>
<proteinExistence type="predicted"/>
<dbReference type="RefSeq" id="WP_133230581.1">
    <property type="nucleotide sequence ID" value="NZ_SMRT01000008.1"/>
</dbReference>
<dbReference type="AlphaFoldDB" id="A0A4R5KL40"/>
<evidence type="ECO:0000256" key="3">
    <source>
        <dbReference type="ARBA" id="ARBA00023015"/>
    </source>
</evidence>
<dbReference type="GO" id="GO:0005829">
    <property type="term" value="C:cytosol"/>
    <property type="evidence" value="ECO:0007669"/>
    <property type="project" value="TreeGrafter"/>
</dbReference>
<dbReference type="PROSITE" id="PS50110">
    <property type="entry name" value="RESPONSE_REGULATORY"/>
    <property type="match status" value="1"/>
</dbReference>
<keyword evidence="1" id="KW-0597">Phosphoprotein</keyword>
<feature type="domain" description="Response regulatory" evidence="7">
    <location>
        <begin position="1"/>
        <end position="55"/>
    </location>
</feature>
<evidence type="ECO:0000256" key="5">
    <source>
        <dbReference type="ARBA" id="ARBA00023163"/>
    </source>
</evidence>
<comment type="caution">
    <text evidence="8">The sequence shown here is derived from an EMBL/GenBank/DDBJ whole genome shotgun (WGS) entry which is preliminary data.</text>
</comment>
<protein>
    <submittedName>
        <fullName evidence="8">Response regulator transcription factor</fullName>
    </submittedName>
</protein>
<keyword evidence="2" id="KW-0902">Two-component regulatory system</keyword>
<dbReference type="GO" id="GO:0006355">
    <property type="term" value="P:regulation of DNA-templated transcription"/>
    <property type="evidence" value="ECO:0007669"/>
    <property type="project" value="TreeGrafter"/>
</dbReference>
<organism evidence="8 9">
    <name type="scientific">Paenibacillus piri</name>
    <dbReference type="NCBI Taxonomy" id="2547395"/>
    <lineage>
        <taxon>Bacteria</taxon>
        <taxon>Bacillati</taxon>
        <taxon>Bacillota</taxon>
        <taxon>Bacilli</taxon>
        <taxon>Bacillales</taxon>
        <taxon>Paenibacillaceae</taxon>
        <taxon>Paenibacillus</taxon>
    </lineage>
</organism>
<dbReference type="GO" id="GO:0032993">
    <property type="term" value="C:protein-DNA complex"/>
    <property type="evidence" value="ECO:0007669"/>
    <property type="project" value="TreeGrafter"/>
</dbReference>